<evidence type="ECO:0000256" key="2">
    <source>
        <dbReference type="ARBA" id="ARBA00022490"/>
    </source>
</evidence>
<evidence type="ECO:0000313" key="6">
    <source>
        <dbReference type="EMBL" id="KAL0179539.1"/>
    </source>
</evidence>
<comment type="subcellular location">
    <subcellularLocation>
        <location evidence="1">Cytoplasm</location>
    </subcellularLocation>
</comment>
<feature type="region of interest" description="Disordered" evidence="5">
    <location>
        <begin position="1"/>
        <end position="26"/>
    </location>
</feature>
<keyword evidence="2" id="KW-0963">Cytoplasm</keyword>
<dbReference type="InterPro" id="IPR030113">
    <property type="entry name" value="AFAP"/>
</dbReference>
<dbReference type="InterPro" id="IPR011993">
    <property type="entry name" value="PH-like_dom_sf"/>
</dbReference>
<sequence>MSSSYESYDEEEEDGKGQKMRHQWPSEEASMDLVKDARICAFLLRKKRFGQWTKLLCVIKDNKLL</sequence>
<protein>
    <submittedName>
        <fullName evidence="6">Uncharacterized protein</fullName>
    </submittedName>
</protein>
<organism evidence="6 7">
    <name type="scientific">Cirrhinus mrigala</name>
    <name type="common">Mrigala</name>
    <dbReference type="NCBI Taxonomy" id="683832"/>
    <lineage>
        <taxon>Eukaryota</taxon>
        <taxon>Metazoa</taxon>
        <taxon>Chordata</taxon>
        <taxon>Craniata</taxon>
        <taxon>Vertebrata</taxon>
        <taxon>Euteleostomi</taxon>
        <taxon>Actinopterygii</taxon>
        <taxon>Neopterygii</taxon>
        <taxon>Teleostei</taxon>
        <taxon>Ostariophysi</taxon>
        <taxon>Cypriniformes</taxon>
        <taxon>Cyprinidae</taxon>
        <taxon>Labeoninae</taxon>
        <taxon>Labeonini</taxon>
        <taxon>Cirrhinus</taxon>
    </lineage>
</organism>
<reference evidence="6 7" key="1">
    <citation type="submission" date="2024-05" db="EMBL/GenBank/DDBJ databases">
        <title>Genome sequencing and assembly of Indian major carp, Cirrhinus mrigala (Hamilton, 1822).</title>
        <authorList>
            <person name="Mohindra V."/>
            <person name="Chowdhury L.M."/>
            <person name="Lal K."/>
            <person name="Jena J.K."/>
        </authorList>
    </citation>
    <scope>NUCLEOTIDE SEQUENCE [LARGE SCALE GENOMIC DNA]</scope>
    <source>
        <strain evidence="6">CM1030</strain>
        <tissue evidence="6">Blood</tissue>
    </source>
</reference>
<keyword evidence="3" id="KW-0677">Repeat</keyword>
<evidence type="ECO:0000256" key="4">
    <source>
        <dbReference type="ARBA" id="ARBA00023054"/>
    </source>
</evidence>
<keyword evidence="4" id="KW-0175">Coiled coil</keyword>
<dbReference type="AlphaFoldDB" id="A0ABD0PZS4"/>
<name>A0ABD0PZS4_CIRMR</name>
<dbReference type="PANTHER" id="PTHR14338:SF8">
    <property type="entry name" value="ACTIN FILAMENT-ASSOCIATED PROTEIN 1"/>
    <property type="match status" value="1"/>
</dbReference>
<keyword evidence="7" id="KW-1185">Reference proteome</keyword>
<proteinExistence type="predicted"/>
<dbReference type="EMBL" id="JAMKFB020000012">
    <property type="protein sequence ID" value="KAL0179539.1"/>
    <property type="molecule type" value="Genomic_DNA"/>
</dbReference>
<evidence type="ECO:0000256" key="1">
    <source>
        <dbReference type="ARBA" id="ARBA00004496"/>
    </source>
</evidence>
<dbReference type="Gene3D" id="2.30.29.30">
    <property type="entry name" value="Pleckstrin-homology domain (PH domain)/Phosphotyrosine-binding domain (PTB)"/>
    <property type="match status" value="1"/>
</dbReference>
<dbReference type="GO" id="GO:0005737">
    <property type="term" value="C:cytoplasm"/>
    <property type="evidence" value="ECO:0007669"/>
    <property type="project" value="UniProtKB-SubCell"/>
</dbReference>
<dbReference type="PANTHER" id="PTHR14338">
    <property type="entry name" value="ACTIN FILAMENT-ASSOCIATED PROTEIN 1 FAMILY MEMBER"/>
    <property type="match status" value="1"/>
</dbReference>
<evidence type="ECO:0000256" key="3">
    <source>
        <dbReference type="ARBA" id="ARBA00022737"/>
    </source>
</evidence>
<evidence type="ECO:0000256" key="5">
    <source>
        <dbReference type="SAM" id="MobiDB-lite"/>
    </source>
</evidence>
<comment type="caution">
    <text evidence="6">The sequence shown here is derived from an EMBL/GenBank/DDBJ whole genome shotgun (WGS) entry which is preliminary data.</text>
</comment>
<feature type="non-terminal residue" evidence="6">
    <location>
        <position position="65"/>
    </location>
</feature>
<gene>
    <name evidence="6" type="ORF">M9458_024981</name>
</gene>
<accession>A0ABD0PZS4</accession>
<dbReference type="SUPFAM" id="SSF50729">
    <property type="entry name" value="PH domain-like"/>
    <property type="match status" value="1"/>
</dbReference>
<dbReference type="Proteomes" id="UP001529510">
    <property type="component" value="Unassembled WGS sequence"/>
</dbReference>
<evidence type="ECO:0000313" key="7">
    <source>
        <dbReference type="Proteomes" id="UP001529510"/>
    </source>
</evidence>